<keyword evidence="8 9" id="KW-0975">Bacterial flagellum</keyword>
<dbReference type="InterPro" id="IPR013556">
    <property type="entry name" value="Flag_M-ring_C"/>
</dbReference>
<gene>
    <name evidence="14" type="primary">fliF</name>
    <name evidence="14" type="ORF">HYZ11_15320</name>
</gene>
<keyword evidence="14" id="KW-0282">Flagellum</keyword>
<keyword evidence="4" id="KW-1003">Cell membrane</keyword>
<evidence type="ECO:0000256" key="9">
    <source>
        <dbReference type="PIRNR" id="PIRNR004862"/>
    </source>
</evidence>
<keyword evidence="14" id="KW-0966">Cell projection</keyword>
<evidence type="ECO:0000256" key="7">
    <source>
        <dbReference type="ARBA" id="ARBA00023136"/>
    </source>
</evidence>
<comment type="subcellular location">
    <subcellularLocation>
        <location evidence="1 9">Bacterial flagellum basal body</location>
    </subcellularLocation>
    <subcellularLocation>
        <location evidence="2">Cell membrane</location>
        <topology evidence="2">Multi-pass membrane protein</topology>
    </subcellularLocation>
</comment>
<dbReference type="Pfam" id="PF01514">
    <property type="entry name" value="YscJ_FliF"/>
    <property type="match status" value="1"/>
</dbReference>
<evidence type="ECO:0000256" key="8">
    <source>
        <dbReference type="ARBA" id="ARBA00023143"/>
    </source>
</evidence>
<comment type="similarity">
    <text evidence="3 9">Belongs to the FliF family.</text>
</comment>
<dbReference type="GO" id="GO:0071973">
    <property type="term" value="P:bacterial-type flagellum-dependent cell motility"/>
    <property type="evidence" value="ECO:0007669"/>
    <property type="project" value="InterPro"/>
</dbReference>
<dbReference type="Pfam" id="PF08345">
    <property type="entry name" value="YscJ_FliF_C"/>
    <property type="match status" value="1"/>
</dbReference>
<evidence type="ECO:0000256" key="1">
    <source>
        <dbReference type="ARBA" id="ARBA00004117"/>
    </source>
</evidence>
<dbReference type="AlphaFoldDB" id="A0A932I302"/>
<feature type="transmembrane region" description="Helical" evidence="11">
    <location>
        <begin position="448"/>
        <end position="472"/>
    </location>
</feature>
<feature type="compositionally biased region" description="Polar residues" evidence="10">
    <location>
        <begin position="315"/>
        <end position="343"/>
    </location>
</feature>
<feature type="transmembrane region" description="Helical" evidence="11">
    <location>
        <begin position="26"/>
        <end position="45"/>
    </location>
</feature>
<dbReference type="PANTHER" id="PTHR30046">
    <property type="entry name" value="FLAGELLAR M-RING PROTEIN"/>
    <property type="match status" value="1"/>
</dbReference>
<dbReference type="InterPro" id="IPR006182">
    <property type="entry name" value="FliF_N_dom"/>
</dbReference>
<feature type="compositionally biased region" description="Basic and acidic residues" evidence="10">
    <location>
        <begin position="287"/>
        <end position="300"/>
    </location>
</feature>
<feature type="domain" description="Flagellar M-ring C-terminal" evidence="13">
    <location>
        <begin position="254"/>
        <end position="423"/>
    </location>
</feature>
<proteinExistence type="inferred from homology"/>
<dbReference type="GO" id="GO:0003774">
    <property type="term" value="F:cytoskeletal motor activity"/>
    <property type="evidence" value="ECO:0007669"/>
    <property type="project" value="InterPro"/>
</dbReference>
<evidence type="ECO:0000313" key="14">
    <source>
        <dbReference type="EMBL" id="MBI3128975.1"/>
    </source>
</evidence>
<evidence type="ECO:0000256" key="11">
    <source>
        <dbReference type="SAM" id="Phobius"/>
    </source>
</evidence>
<dbReference type="PRINTS" id="PR01009">
    <property type="entry name" value="FLGMRINGFLIF"/>
</dbReference>
<protein>
    <recommendedName>
        <fullName evidence="9">Flagellar M-ring protein</fullName>
    </recommendedName>
</protein>
<keyword evidence="5 11" id="KW-0812">Transmembrane</keyword>
<feature type="region of interest" description="Disordered" evidence="10">
    <location>
        <begin position="287"/>
        <end position="343"/>
    </location>
</feature>
<comment type="caution">
    <text evidence="14">The sequence shown here is derived from an EMBL/GenBank/DDBJ whole genome shotgun (WGS) entry which is preliminary data.</text>
</comment>
<evidence type="ECO:0000256" key="2">
    <source>
        <dbReference type="ARBA" id="ARBA00004651"/>
    </source>
</evidence>
<evidence type="ECO:0000259" key="13">
    <source>
        <dbReference type="Pfam" id="PF08345"/>
    </source>
</evidence>
<evidence type="ECO:0000256" key="3">
    <source>
        <dbReference type="ARBA" id="ARBA00007971"/>
    </source>
</evidence>
<accession>A0A932I302</accession>
<keyword evidence="14" id="KW-0969">Cilium</keyword>
<keyword evidence="6 11" id="KW-1133">Transmembrane helix</keyword>
<dbReference type="PANTHER" id="PTHR30046:SF0">
    <property type="entry name" value="FLAGELLAR M-RING PROTEIN"/>
    <property type="match status" value="1"/>
</dbReference>
<evidence type="ECO:0000256" key="10">
    <source>
        <dbReference type="SAM" id="MobiDB-lite"/>
    </source>
</evidence>
<dbReference type="EMBL" id="JACPUR010000037">
    <property type="protein sequence ID" value="MBI3128975.1"/>
    <property type="molecule type" value="Genomic_DNA"/>
</dbReference>
<sequence length="550" mass="59333">MGPTLARLASQFRDVIADMPASRRTAVLIFMGLIISSMTALMMWARQPEFQVLFAGLSQADSASIVTRLREKKVPYELQSGGAAVLVPSEHVHEARLALAEEGIPSGGGIGFEIFDRSTLGVTDFVQRVNYQRALQGELARTIGQIRGVESARVHIVMPDRSLFAEQQRKPSASVIVKLAGGAVLPAGQVKAIVHLVASAVEGMESKSVTVVDARGNILAGGRPEAEDQQLTATQMEFKTQLERRLEGRVESMLAKVVGSGRAVARVDVDLNMRRVERTRELYDPEKQVVRSERRIKEASESGQAAAGGVPGVQSNVTASEQASPASQGAGGRSTQKSNRVTETVNYEIDKTIERVVEPTGDVRRVSVAVMVDGTYTTPAGGGAPQFQPRGQAELTNFTQLVSAAIGINQQRGDTVQVVSVPFQPAVPEGADLGVSAQQEFILTLVKYVLGVIALALIFFFVIRPLLAWVAALELRARPAREGLAAGHEGMALPGGMMAALQGPQPEPEKTPQQLEIEEGRRIYEEVYSFVSENPEKTADILRGWVKERP</sequence>
<organism evidence="14 15">
    <name type="scientific">Tectimicrobiota bacterium</name>
    <dbReference type="NCBI Taxonomy" id="2528274"/>
    <lineage>
        <taxon>Bacteria</taxon>
        <taxon>Pseudomonadati</taxon>
        <taxon>Nitrospinota/Tectimicrobiota group</taxon>
        <taxon>Candidatus Tectimicrobiota</taxon>
    </lineage>
</organism>
<comment type="function">
    <text evidence="9">The M ring may be actively involved in energy transduction.</text>
</comment>
<evidence type="ECO:0000256" key="5">
    <source>
        <dbReference type="ARBA" id="ARBA00022692"/>
    </source>
</evidence>
<evidence type="ECO:0000313" key="15">
    <source>
        <dbReference type="Proteomes" id="UP000782312"/>
    </source>
</evidence>
<dbReference type="GO" id="GO:0005886">
    <property type="term" value="C:plasma membrane"/>
    <property type="evidence" value="ECO:0007669"/>
    <property type="project" value="UniProtKB-SubCell"/>
</dbReference>
<dbReference type="GO" id="GO:0009431">
    <property type="term" value="C:bacterial-type flagellum basal body, MS ring"/>
    <property type="evidence" value="ECO:0007669"/>
    <property type="project" value="InterPro"/>
</dbReference>
<feature type="domain" description="Flagellar M-ring N-terminal" evidence="12">
    <location>
        <begin position="46"/>
        <end position="220"/>
    </location>
</feature>
<dbReference type="Proteomes" id="UP000782312">
    <property type="component" value="Unassembled WGS sequence"/>
</dbReference>
<dbReference type="Gene3D" id="3.30.300.30">
    <property type="match status" value="1"/>
</dbReference>
<name>A0A932I302_UNCTE</name>
<evidence type="ECO:0000259" key="12">
    <source>
        <dbReference type="Pfam" id="PF01514"/>
    </source>
</evidence>
<dbReference type="NCBIfam" id="TIGR00206">
    <property type="entry name" value="fliF"/>
    <property type="match status" value="1"/>
</dbReference>
<reference evidence="14" key="1">
    <citation type="submission" date="2020-07" db="EMBL/GenBank/DDBJ databases">
        <title>Huge and variable diversity of episymbiotic CPR bacteria and DPANN archaea in groundwater ecosystems.</title>
        <authorList>
            <person name="He C.Y."/>
            <person name="Keren R."/>
            <person name="Whittaker M."/>
            <person name="Farag I.F."/>
            <person name="Doudna J."/>
            <person name="Cate J.H.D."/>
            <person name="Banfield J.F."/>
        </authorList>
    </citation>
    <scope>NUCLEOTIDE SEQUENCE</scope>
    <source>
        <strain evidence="14">NC_groundwater_763_Ag_S-0.2um_68_21</strain>
    </source>
</reference>
<evidence type="ECO:0000256" key="4">
    <source>
        <dbReference type="ARBA" id="ARBA00022475"/>
    </source>
</evidence>
<feature type="compositionally biased region" description="Low complexity" evidence="10">
    <location>
        <begin position="301"/>
        <end position="314"/>
    </location>
</feature>
<dbReference type="PIRSF" id="PIRSF004862">
    <property type="entry name" value="FliF"/>
    <property type="match status" value="1"/>
</dbReference>
<evidence type="ECO:0000256" key="6">
    <source>
        <dbReference type="ARBA" id="ARBA00022989"/>
    </source>
</evidence>
<dbReference type="InterPro" id="IPR000067">
    <property type="entry name" value="FlgMring_FliF"/>
</dbReference>
<keyword evidence="7 11" id="KW-0472">Membrane</keyword>
<dbReference type="InterPro" id="IPR043427">
    <property type="entry name" value="YscJ/FliF"/>
</dbReference>
<dbReference type="InterPro" id="IPR045851">
    <property type="entry name" value="AMP-bd_C_sf"/>
</dbReference>